<reference evidence="3 4" key="1">
    <citation type="journal article" date="2013" name="Genome Announc.">
        <title>Complete Genome Sequence of Glaciecola psychrophila Strain 170T.</title>
        <authorList>
            <person name="Yin J."/>
            <person name="Chen J."/>
            <person name="Liu G."/>
            <person name="Yu Y."/>
            <person name="Song L."/>
            <person name="Wang X."/>
            <person name="Qu X."/>
        </authorList>
    </citation>
    <scope>NUCLEOTIDE SEQUENCE [LARGE SCALE GENOMIC DNA]</scope>
    <source>
        <strain evidence="3 4">170</strain>
    </source>
</reference>
<sequence length="210" mass="23957">MMYVNQKDDWEHTSELYKRATSQPIGFASHICRNQPLACTLVLFKGKNKGRHSLTRHNIPRQSKCSKVHARGATNPWLIATSLPRSKSLGKKIVAIYRLRMQIEEEFRDIKSSLFGLGFEHHKSRSVQRIAILILIATLASILANIIGLAILMAGLHRRYQANTVKTRRVLSFHYLGLRGFVDKRFTLLCEQYEAAVLNLRTIIADNFNG</sequence>
<dbReference type="Proteomes" id="UP000011864">
    <property type="component" value="Chromosome"/>
</dbReference>
<dbReference type="Pfam" id="PF01609">
    <property type="entry name" value="DDE_Tnp_1"/>
    <property type="match status" value="1"/>
</dbReference>
<protein>
    <recommendedName>
        <fullName evidence="2">Transposase IS4-like domain-containing protein</fullName>
    </recommendedName>
</protein>
<dbReference type="eggNOG" id="COG3385">
    <property type="taxonomic scope" value="Bacteria"/>
</dbReference>
<dbReference type="GO" id="GO:0006313">
    <property type="term" value="P:DNA transposition"/>
    <property type="evidence" value="ECO:0007669"/>
    <property type="project" value="InterPro"/>
</dbReference>
<evidence type="ECO:0000313" key="4">
    <source>
        <dbReference type="Proteomes" id="UP000011864"/>
    </source>
</evidence>
<keyword evidence="1" id="KW-0812">Transmembrane</keyword>
<dbReference type="AlphaFoldDB" id="M4RSJ5"/>
<dbReference type="PATRIC" id="fig|1129794.4.peg.3069"/>
<feature type="domain" description="Transposase IS4-like" evidence="2">
    <location>
        <begin position="51"/>
        <end position="141"/>
    </location>
</feature>
<dbReference type="KEGG" id="gps:C427_3085"/>
<dbReference type="GO" id="GO:0003677">
    <property type="term" value="F:DNA binding"/>
    <property type="evidence" value="ECO:0007669"/>
    <property type="project" value="InterPro"/>
</dbReference>
<organism evidence="3 4">
    <name type="scientific">Paraglaciecola psychrophila 170</name>
    <dbReference type="NCBI Taxonomy" id="1129794"/>
    <lineage>
        <taxon>Bacteria</taxon>
        <taxon>Pseudomonadati</taxon>
        <taxon>Pseudomonadota</taxon>
        <taxon>Gammaproteobacteria</taxon>
        <taxon>Alteromonadales</taxon>
        <taxon>Alteromonadaceae</taxon>
        <taxon>Paraglaciecola</taxon>
    </lineage>
</organism>
<evidence type="ECO:0000256" key="1">
    <source>
        <dbReference type="SAM" id="Phobius"/>
    </source>
</evidence>
<dbReference type="STRING" id="1129794.C427_3085"/>
<dbReference type="InterPro" id="IPR012337">
    <property type="entry name" value="RNaseH-like_sf"/>
</dbReference>
<keyword evidence="1" id="KW-0472">Membrane</keyword>
<evidence type="ECO:0000259" key="2">
    <source>
        <dbReference type="Pfam" id="PF01609"/>
    </source>
</evidence>
<dbReference type="HOGENOM" id="CLU_061699_1_1_6"/>
<dbReference type="RefSeq" id="WP_015430921.1">
    <property type="nucleotide sequence ID" value="NC_020514.1"/>
</dbReference>
<proteinExistence type="predicted"/>
<accession>M4RSJ5</accession>
<dbReference type="PANTHER" id="PTHR35404:SF8">
    <property type="entry name" value="TRANSPOSASE OF TN10"/>
    <property type="match status" value="1"/>
</dbReference>
<keyword evidence="1" id="KW-1133">Transmembrane helix</keyword>
<dbReference type="PANTHER" id="PTHR35404">
    <property type="entry name" value="TRANSPOSASE OF TN10"/>
    <property type="match status" value="1"/>
</dbReference>
<keyword evidence="4" id="KW-1185">Reference proteome</keyword>
<feature type="transmembrane region" description="Helical" evidence="1">
    <location>
        <begin position="130"/>
        <end position="156"/>
    </location>
</feature>
<dbReference type="GO" id="GO:0004803">
    <property type="term" value="F:transposase activity"/>
    <property type="evidence" value="ECO:0007669"/>
    <property type="project" value="InterPro"/>
</dbReference>
<dbReference type="SUPFAM" id="SSF53098">
    <property type="entry name" value="Ribonuclease H-like"/>
    <property type="match status" value="1"/>
</dbReference>
<gene>
    <name evidence="3" type="ORF">C427_3085</name>
</gene>
<dbReference type="EMBL" id="CP003837">
    <property type="protein sequence ID" value="AGH45194.1"/>
    <property type="molecule type" value="Genomic_DNA"/>
</dbReference>
<evidence type="ECO:0000313" key="3">
    <source>
        <dbReference type="EMBL" id="AGH45194.1"/>
    </source>
</evidence>
<dbReference type="InterPro" id="IPR002559">
    <property type="entry name" value="Transposase_11"/>
</dbReference>
<name>M4RSJ5_9ALTE</name>